<organism evidence="3 4">
    <name type="scientific">Qipengyuania gelatinilytica</name>
    <dbReference type="NCBI Taxonomy" id="2867231"/>
    <lineage>
        <taxon>Bacteria</taxon>
        <taxon>Pseudomonadati</taxon>
        <taxon>Pseudomonadota</taxon>
        <taxon>Alphaproteobacteria</taxon>
        <taxon>Sphingomonadales</taxon>
        <taxon>Erythrobacteraceae</taxon>
        <taxon>Qipengyuania</taxon>
    </lineage>
</organism>
<dbReference type="EMBL" id="CP081294">
    <property type="protein sequence ID" value="QZD96495.1"/>
    <property type="molecule type" value="Genomic_DNA"/>
</dbReference>
<dbReference type="InterPro" id="IPR050256">
    <property type="entry name" value="Glycosyltransferase_2"/>
</dbReference>
<proteinExistence type="predicted"/>
<reference evidence="3 4" key="1">
    <citation type="submission" date="2021-08" db="EMBL/GenBank/DDBJ databases">
        <title>Comparative Genomics Analysis of the Genus Qipengyuania Reveals Extensive Genetic Diversity and Metabolic Versatility, Including the Description of Fifteen Novel Species.</title>
        <authorList>
            <person name="Liu Y."/>
        </authorList>
    </citation>
    <scope>NUCLEOTIDE SEQUENCE [LARGE SCALE GENOMIC DNA]</scope>
    <source>
        <strain evidence="3 4">1NDH1</strain>
    </source>
</reference>
<keyword evidence="1" id="KW-0812">Transmembrane</keyword>
<evidence type="ECO:0000256" key="1">
    <source>
        <dbReference type="SAM" id="Phobius"/>
    </source>
</evidence>
<feature type="domain" description="Glycosyltransferase 2-like" evidence="2">
    <location>
        <begin position="21"/>
        <end position="173"/>
    </location>
</feature>
<gene>
    <name evidence="3" type="ORF">K3136_04420</name>
</gene>
<dbReference type="Gene3D" id="3.90.550.10">
    <property type="entry name" value="Spore Coat Polysaccharide Biosynthesis Protein SpsA, Chain A"/>
    <property type="match status" value="1"/>
</dbReference>
<dbReference type="CDD" id="cd04179">
    <property type="entry name" value="DPM_DPG-synthase_like"/>
    <property type="match status" value="1"/>
</dbReference>
<dbReference type="Pfam" id="PF00535">
    <property type="entry name" value="Glycos_transf_2"/>
    <property type="match status" value="1"/>
</dbReference>
<dbReference type="SUPFAM" id="SSF53448">
    <property type="entry name" value="Nucleotide-diphospho-sugar transferases"/>
    <property type="match status" value="1"/>
</dbReference>
<keyword evidence="4" id="KW-1185">Reference proteome</keyword>
<dbReference type="InterPro" id="IPR001173">
    <property type="entry name" value="Glyco_trans_2-like"/>
</dbReference>
<dbReference type="InterPro" id="IPR029044">
    <property type="entry name" value="Nucleotide-diphossugar_trans"/>
</dbReference>
<protein>
    <submittedName>
        <fullName evidence="3">Glycosyltransferase family 2 protein</fullName>
    </submittedName>
</protein>
<keyword evidence="1" id="KW-1133">Transmembrane helix</keyword>
<sequence>MLKQDFAPAIHAASAEPSVAVLLPCYNEGLAIRAVIERFQKALPQATIYVYDNNSSDDSAAIARAAGAVVRSEPRQGKGFVVRRMFADIDADIYLMCDADETYEAEAAPALVDKLVEEGLDMVVGSRSNAAEGAYRPAHKFGNWMLTSLVRTMFGNGFKDMLSGYRVFSRRFVKSFPVMAQGFEIETELTIHALQLEMPAAEVPTQFSERPEGSESKLNTISDGLRILWTITGLLKQERPLYLYGMMALGLFLASLVLGFPVIAEYVETGLVPRLPTALLASGVMILAFLSLFSGLILDTVTRGRKEAKRLRYLQLPSVLKFADERKLIKAA</sequence>
<accession>A0ABX9A5D4</accession>
<dbReference type="PANTHER" id="PTHR48090">
    <property type="entry name" value="UNDECAPRENYL-PHOSPHATE 4-DEOXY-4-FORMAMIDO-L-ARABINOSE TRANSFERASE-RELATED"/>
    <property type="match status" value="1"/>
</dbReference>
<evidence type="ECO:0000313" key="3">
    <source>
        <dbReference type="EMBL" id="QZD96495.1"/>
    </source>
</evidence>
<evidence type="ECO:0000313" key="4">
    <source>
        <dbReference type="Proteomes" id="UP000824321"/>
    </source>
</evidence>
<feature type="transmembrane region" description="Helical" evidence="1">
    <location>
        <begin position="275"/>
        <end position="298"/>
    </location>
</feature>
<name>A0ABX9A5D4_9SPHN</name>
<keyword evidence="1" id="KW-0472">Membrane</keyword>
<evidence type="ECO:0000259" key="2">
    <source>
        <dbReference type="Pfam" id="PF00535"/>
    </source>
</evidence>
<dbReference type="Proteomes" id="UP000824321">
    <property type="component" value="Chromosome"/>
</dbReference>
<feature type="transmembrane region" description="Helical" evidence="1">
    <location>
        <begin position="241"/>
        <end position="263"/>
    </location>
</feature>
<dbReference type="RefSeq" id="WP_221432211.1">
    <property type="nucleotide sequence ID" value="NZ_CP081294.1"/>
</dbReference>
<dbReference type="PANTHER" id="PTHR48090:SF7">
    <property type="entry name" value="RFBJ PROTEIN"/>
    <property type="match status" value="1"/>
</dbReference>